<dbReference type="InterPro" id="IPR029058">
    <property type="entry name" value="AB_hydrolase_fold"/>
</dbReference>
<reference evidence="3" key="1">
    <citation type="submission" date="2025-08" db="UniProtKB">
        <authorList>
            <consortium name="RefSeq"/>
        </authorList>
    </citation>
    <scope>IDENTIFICATION</scope>
    <source>
        <tissue evidence="3">Leaf</tissue>
    </source>
</reference>
<dbReference type="GO" id="GO:0016747">
    <property type="term" value="F:acyltransferase activity, transferring groups other than amino-acyl groups"/>
    <property type="evidence" value="ECO:0007669"/>
    <property type="project" value="TreeGrafter"/>
</dbReference>
<dbReference type="PANTHER" id="PTHR11802:SF239">
    <property type="entry name" value="PEPTIDASE S10, SERINE CARBOXYPEPTIDASE, ALPHA_BETA HYDROLASE-RELATED"/>
    <property type="match status" value="1"/>
</dbReference>
<evidence type="ECO:0000313" key="2">
    <source>
        <dbReference type="Proteomes" id="UP000087766"/>
    </source>
</evidence>
<dbReference type="SUPFAM" id="SSF53474">
    <property type="entry name" value="alpha/beta-Hydrolases"/>
    <property type="match status" value="1"/>
</dbReference>
<dbReference type="Pfam" id="PF00450">
    <property type="entry name" value="Peptidase_S10"/>
    <property type="match status" value="1"/>
</dbReference>
<comment type="similarity">
    <text evidence="1">Belongs to the peptidase S10 family.</text>
</comment>
<dbReference type="GO" id="GO:0004185">
    <property type="term" value="F:serine-type carboxypeptidase activity"/>
    <property type="evidence" value="ECO:0007669"/>
    <property type="project" value="InterPro"/>
</dbReference>
<evidence type="ECO:0000256" key="1">
    <source>
        <dbReference type="ARBA" id="ARBA00009431"/>
    </source>
</evidence>
<dbReference type="Gene3D" id="3.40.50.1820">
    <property type="entry name" value="alpha/beta hydrolase"/>
    <property type="match status" value="1"/>
</dbReference>
<proteinExistence type="inferred from homology"/>
<dbReference type="Proteomes" id="UP000087766">
    <property type="component" value="Unplaced"/>
</dbReference>
<evidence type="ECO:0000313" key="3">
    <source>
        <dbReference type="RefSeq" id="XP_022633241.1"/>
    </source>
</evidence>
<protein>
    <submittedName>
        <fullName evidence="3">Serine carboxypeptidase-like 10 isoform X5</fullName>
    </submittedName>
</protein>
<dbReference type="RefSeq" id="XP_022633241.1">
    <property type="nucleotide sequence ID" value="XM_022777520.1"/>
</dbReference>
<keyword evidence="2" id="KW-1185">Reference proteome</keyword>
<dbReference type="GO" id="GO:0019748">
    <property type="term" value="P:secondary metabolic process"/>
    <property type="evidence" value="ECO:0007669"/>
    <property type="project" value="TreeGrafter"/>
</dbReference>
<dbReference type="GO" id="GO:0006508">
    <property type="term" value="P:proteolysis"/>
    <property type="evidence" value="ECO:0007669"/>
    <property type="project" value="InterPro"/>
</dbReference>
<sequence>MGGDSYSGIAGPAIVQEISKGNEIGLQPPINLQGYLLGNPLTTRKEKNEQIPFAHGMGLISDELYESLKRNCKEEYINVDFRNELCLRDLNYYDECLSGIDPYNILYRYCKDDSTKKHEGPWIRSLTQKFDSSLNSPLTEWDTRCQTYHFFLATQWANDQSVRKSLHIREGTKGKWERCWKSDFEEEISSSFVFHVNLSAKGYRSLIYSGDHDASIPFMSTQAWIRALNYSIVEDWRPWLLENQVAGYTRRYSNQMTFATVKGSGHTASQDKPDEGYAMFSRWIASKPL</sequence>
<organism evidence="2 3">
    <name type="scientific">Vigna radiata var. radiata</name>
    <name type="common">Mung bean</name>
    <name type="synonym">Phaseolus aureus</name>
    <dbReference type="NCBI Taxonomy" id="3916"/>
    <lineage>
        <taxon>Eukaryota</taxon>
        <taxon>Viridiplantae</taxon>
        <taxon>Streptophyta</taxon>
        <taxon>Embryophyta</taxon>
        <taxon>Tracheophyta</taxon>
        <taxon>Spermatophyta</taxon>
        <taxon>Magnoliopsida</taxon>
        <taxon>eudicotyledons</taxon>
        <taxon>Gunneridae</taxon>
        <taxon>Pentapetalae</taxon>
        <taxon>rosids</taxon>
        <taxon>fabids</taxon>
        <taxon>Fabales</taxon>
        <taxon>Fabaceae</taxon>
        <taxon>Papilionoideae</taxon>
        <taxon>50 kb inversion clade</taxon>
        <taxon>NPAAA clade</taxon>
        <taxon>indigoferoid/millettioid clade</taxon>
        <taxon>Phaseoleae</taxon>
        <taxon>Vigna</taxon>
    </lineage>
</organism>
<dbReference type="GeneID" id="106753463"/>
<name>A0A3Q0EQC8_VIGRR</name>
<gene>
    <name evidence="3" type="primary">LOC106753463</name>
</gene>
<dbReference type="InterPro" id="IPR001563">
    <property type="entry name" value="Peptidase_S10"/>
</dbReference>
<accession>A0A3Q0EQC8</accession>
<dbReference type="AlphaFoldDB" id="A0A3Q0EQC8"/>
<dbReference type="PANTHER" id="PTHR11802">
    <property type="entry name" value="SERINE PROTEASE FAMILY S10 SERINE CARBOXYPEPTIDASE"/>
    <property type="match status" value="1"/>
</dbReference>